<sequence length="438" mass="50949">MEEEHKQIFMQQEMTKVKIATEMMLINENLNKKSSELDNLKSKYDKLKSSYGKLERICTDLVVEISRLEEENKTLKDQKAPLKNREATHKEMTGKKNQDMAPIKEEKEHFFTRLQNFIFEHGKRKSDYAKPQEHFRSCIIEISRLEEENKILQYKITHLTNMESQNKDIIRKQNQEMAQIKDENEHLLNRLSTSVGERLAHDNVNIANLNDPFRPTKLSELYSELYDNEWTDAFQELTEALGFSEEKATGYLLNIIMNAYRKCKEITWDRYNTMKLVSSTLAVKHDFSSSRATTDSQETMKTTTLLFALSIDQERSLKNIWRATTRAFKDESLKLLETELKTSLGISETKMPNTCKYLTGCIDICFKMGFKETPMHLHITAEKETGSYRIFDTEKFRAYTKSGKYAAYVVWPALFLQEGGSMLVKGIAQGCQECDSNV</sequence>
<name>A0AAE0RXQ2_9BIVA</name>
<evidence type="ECO:0000313" key="4">
    <source>
        <dbReference type="Proteomes" id="UP001195483"/>
    </source>
</evidence>
<dbReference type="InterPro" id="IPR031981">
    <property type="entry name" value="MIEAP_C"/>
</dbReference>
<feature type="domain" description="Mitochondria-eating protein C-terminal" evidence="2">
    <location>
        <begin position="214"/>
        <end position="428"/>
    </location>
</feature>
<keyword evidence="4" id="KW-1185">Reference proteome</keyword>
<keyword evidence="1" id="KW-0175">Coiled coil</keyword>
<evidence type="ECO:0000259" key="2">
    <source>
        <dbReference type="Pfam" id="PF16026"/>
    </source>
</evidence>
<comment type="caution">
    <text evidence="3">The sequence shown here is derived from an EMBL/GenBank/DDBJ whole genome shotgun (WGS) entry which is preliminary data.</text>
</comment>
<feature type="coiled-coil region" evidence="1">
    <location>
        <begin position="142"/>
        <end position="190"/>
    </location>
</feature>
<dbReference type="AlphaFoldDB" id="A0AAE0RXQ2"/>
<proteinExistence type="predicted"/>
<evidence type="ECO:0000313" key="3">
    <source>
        <dbReference type="EMBL" id="KAK3581647.1"/>
    </source>
</evidence>
<reference evidence="3" key="1">
    <citation type="journal article" date="2021" name="Genome Biol. Evol.">
        <title>A High-Quality Reference Genome for a Parasitic Bivalve with Doubly Uniparental Inheritance (Bivalvia: Unionida).</title>
        <authorList>
            <person name="Smith C.H."/>
        </authorList>
    </citation>
    <scope>NUCLEOTIDE SEQUENCE</scope>
    <source>
        <strain evidence="3">CHS0354</strain>
    </source>
</reference>
<feature type="coiled-coil region" evidence="1">
    <location>
        <begin position="23"/>
        <end position="85"/>
    </location>
</feature>
<reference evidence="3" key="2">
    <citation type="journal article" date="2021" name="Genome Biol. Evol.">
        <title>Developing a high-quality reference genome for a parasitic bivalve with doubly uniparental inheritance (Bivalvia: Unionida).</title>
        <authorList>
            <person name="Smith C.H."/>
        </authorList>
    </citation>
    <scope>NUCLEOTIDE SEQUENCE</scope>
    <source>
        <strain evidence="3">CHS0354</strain>
        <tissue evidence="3">Mantle</tissue>
    </source>
</reference>
<gene>
    <name evidence="3" type="ORF">CHS0354_014230</name>
</gene>
<evidence type="ECO:0000256" key="1">
    <source>
        <dbReference type="SAM" id="Coils"/>
    </source>
</evidence>
<accession>A0AAE0RXQ2</accession>
<dbReference type="Pfam" id="PF16026">
    <property type="entry name" value="MIEAP"/>
    <property type="match status" value="1"/>
</dbReference>
<dbReference type="EMBL" id="JAEAOA010000875">
    <property type="protein sequence ID" value="KAK3581647.1"/>
    <property type="molecule type" value="Genomic_DNA"/>
</dbReference>
<reference evidence="3" key="3">
    <citation type="submission" date="2023-05" db="EMBL/GenBank/DDBJ databases">
        <authorList>
            <person name="Smith C.H."/>
        </authorList>
    </citation>
    <scope>NUCLEOTIDE SEQUENCE</scope>
    <source>
        <strain evidence="3">CHS0354</strain>
        <tissue evidence="3">Mantle</tissue>
    </source>
</reference>
<organism evidence="3 4">
    <name type="scientific">Potamilus streckersoni</name>
    <dbReference type="NCBI Taxonomy" id="2493646"/>
    <lineage>
        <taxon>Eukaryota</taxon>
        <taxon>Metazoa</taxon>
        <taxon>Spiralia</taxon>
        <taxon>Lophotrochozoa</taxon>
        <taxon>Mollusca</taxon>
        <taxon>Bivalvia</taxon>
        <taxon>Autobranchia</taxon>
        <taxon>Heteroconchia</taxon>
        <taxon>Palaeoheterodonta</taxon>
        <taxon>Unionida</taxon>
        <taxon>Unionoidea</taxon>
        <taxon>Unionidae</taxon>
        <taxon>Ambleminae</taxon>
        <taxon>Lampsilini</taxon>
        <taxon>Potamilus</taxon>
    </lineage>
</organism>
<dbReference type="Proteomes" id="UP001195483">
    <property type="component" value="Unassembled WGS sequence"/>
</dbReference>
<protein>
    <recommendedName>
        <fullName evidence="2">Mitochondria-eating protein C-terminal domain-containing protein</fullName>
    </recommendedName>
</protein>